<evidence type="ECO:0000256" key="1">
    <source>
        <dbReference type="SAM" id="Coils"/>
    </source>
</evidence>
<feature type="coiled-coil region" evidence="1">
    <location>
        <begin position="285"/>
        <end position="319"/>
    </location>
</feature>
<name>A0A2R6NYE1_9APHY</name>
<dbReference type="EMBL" id="MLYV02000669">
    <property type="protein sequence ID" value="PSR80100.1"/>
    <property type="molecule type" value="Genomic_DNA"/>
</dbReference>
<comment type="caution">
    <text evidence="3">The sequence shown here is derived from an EMBL/GenBank/DDBJ whole genome shotgun (WGS) entry which is preliminary data.</text>
</comment>
<feature type="compositionally biased region" description="Polar residues" evidence="2">
    <location>
        <begin position="1"/>
        <end position="10"/>
    </location>
</feature>
<evidence type="ECO:0000256" key="2">
    <source>
        <dbReference type="SAM" id="MobiDB-lite"/>
    </source>
</evidence>
<dbReference type="OrthoDB" id="3032433at2759"/>
<feature type="region of interest" description="Disordered" evidence="2">
    <location>
        <begin position="41"/>
        <end position="65"/>
    </location>
</feature>
<keyword evidence="1" id="KW-0175">Coiled coil</keyword>
<evidence type="ECO:0000313" key="3">
    <source>
        <dbReference type="EMBL" id="PSR80100.1"/>
    </source>
</evidence>
<dbReference type="Proteomes" id="UP000186601">
    <property type="component" value="Unassembled WGS sequence"/>
</dbReference>
<feature type="region of interest" description="Disordered" evidence="2">
    <location>
        <begin position="180"/>
        <end position="214"/>
    </location>
</feature>
<sequence length="347" mass="37337">MTKETSTTRPLTRYHLRSRANSTPAQPVAIPGTYIAPSVAQTEASSSEVGHTPTSPLTSLSQQTESSEVARPVLYSQVASSIPSVELSAPEVSVTSSLNGISHIFSTLSLREKDQGLVASVEEVTDEGEPSTHEYVTAGSGPWTEVRYGKQAKSPTNNGTAARPRPIDCTPEQLDELANSVQYKNSGETRTHRPPSRGEGTSNHKGKITDPRNWGGVNIPAAELDLELQRKALEFYSKYHQGQPLNLPSDLSDEEKDEGIQRVTLDHWEANKLGANPGTALRAASDSAASREEQLLQEVDTLREELHRARLALDAAKGSAEATLATPGKLHSASNARVTADTPPFLC</sequence>
<keyword evidence="4" id="KW-1185">Reference proteome</keyword>
<gene>
    <name evidence="3" type="ORF">PHLCEN_2v6801</name>
</gene>
<dbReference type="AlphaFoldDB" id="A0A2R6NYE1"/>
<accession>A0A2R6NYE1</accession>
<reference evidence="3 4" key="1">
    <citation type="submission" date="2018-02" db="EMBL/GenBank/DDBJ databases">
        <title>Genome sequence of the basidiomycete white-rot fungus Phlebia centrifuga.</title>
        <authorList>
            <person name="Granchi Z."/>
            <person name="Peng M."/>
            <person name="de Vries R.P."/>
            <person name="Hilden K."/>
            <person name="Makela M.R."/>
            <person name="Grigoriev I."/>
            <person name="Riley R."/>
        </authorList>
    </citation>
    <scope>NUCLEOTIDE SEQUENCE [LARGE SCALE GENOMIC DNA]</scope>
    <source>
        <strain evidence="3 4">FBCC195</strain>
    </source>
</reference>
<proteinExistence type="predicted"/>
<feature type="region of interest" description="Disordered" evidence="2">
    <location>
        <begin position="1"/>
        <end position="29"/>
    </location>
</feature>
<organism evidence="3 4">
    <name type="scientific">Hermanssonia centrifuga</name>
    <dbReference type="NCBI Taxonomy" id="98765"/>
    <lineage>
        <taxon>Eukaryota</taxon>
        <taxon>Fungi</taxon>
        <taxon>Dikarya</taxon>
        <taxon>Basidiomycota</taxon>
        <taxon>Agaricomycotina</taxon>
        <taxon>Agaricomycetes</taxon>
        <taxon>Polyporales</taxon>
        <taxon>Meruliaceae</taxon>
        <taxon>Hermanssonia</taxon>
    </lineage>
</organism>
<protein>
    <submittedName>
        <fullName evidence="3">Uncharacterized protein</fullName>
    </submittedName>
</protein>
<evidence type="ECO:0000313" key="4">
    <source>
        <dbReference type="Proteomes" id="UP000186601"/>
    </source>
</evidence>